<reference evidence="1" key="1">
    <citation type="submission" date="2022-06" db="EMBL/GenBank/DDBJ databases">
        <title>Phylogenomic reconstructions and comparative analyses of Kickxellomycotina fungi.</title>
        <authorList>
            <person name="Reynolds N.K."/>
            <person name="Stajich J.E."/>
            <person name="Barry K."/>
            <person name="Grigoriev I.V."/>
            <person name="Crous P."/>
            <person name="Smith M.E."/>
        </authorList>
    </citation>
    <scope>NUCLEOTIDE SEQUENCE</scope>
    <source>
        <strain evidence="1">RSA 2271</strain>
    </source>
</reference>
<evidence type="ECO:0000313" key="1">
    <source>
        <dbReference type="EMBL" id="KAJ1678222.1"/>
    </source>
</evidence>
<organism evidence="1 2">
    <name type="scientific">Spiromyces aspiralis</name>
    <dbReference type="NCBI Taxonomy" id="68401"/>
    <lineage>
        <taxon>Eukaryota</taxon>
        <taxon>Fungi</taxon>
        <taxon>Fungi incertae sedis</taxon>
        <taxon>Zoopagomycota</taxon>
        <taxon>Kickxellomycotina</taxon>
        <taxon>Kickxellomycetes</taxon>
        <taxon>Kickxellales</taxon>
        <taxon>Kickxellaceae</taxon>
        <taxon>Spiromyces</taxon>
    </lineage>
</organism>
<gene>
    <name evidence="1" type="primary">OMA1</name>
    <name evidence="1" type="ORF">EV182_004525</name>
</gene>
<protein>
    <submittedName>
        <fullName evidence="1">Metalloendopeptidase</fullName>
    </submittedName>
</protein>
<proteinExistence type="predicted"/>
<dbReference type="EMBL" id="JAMZIH010001407">
    <property type="protein sequence ID" value="KAJ1678222.1"/>
    <property type="molecule type" value="Genomic_DNA"/>
</dbReference>
<name>A0ACC1HSK6_9FUNG</name>
<dbReference type="Proteomes" id="UP001145114">
    <property type="component" value="Unassembled WGS sequence"/>
</dbReference>
<keyword evidence="2" id="KW-1185">Reference proteome</keyword>
<evidence type="ECO:0000313" key="2">
    <source>
        <dbReference type="Proteomes" id="UP001145114"/>
    </source>
</evidence>
<comment type="caution">
    <text evidence="1">The sequence shown here is derived from an EMBL/GenBank/DDBJ whole genome shotgun (WGS) entry which is preliminary data.</text>
</comment>
<sequence length="122" mass="13746">MSATRRLAAKALSPPPRVSPRTLSSTTSLNGIRRSYHYGQYKRFANNTPQFWQTKAFKYGAGGLGAFGTVYYVSHLEQVPITGRRRFLAISSKEEAMIAKSSYDAIMSEVRFQAFLALKYPR</sequence>
<accession>A0ACC1HSK6</accession>